<dbReference type="PATRIC" id="fig|466.6.peg.1578"/>
<comment type="subcellular location">
    <subcellularLocation>
        <location evidence="1">Membrane</location>
        <topology evidence="1">Multi-pass membrane protein</topology>
    </subcellularLocation>
</comment>
<keyword evidence="5 7" id="KW-0472">Membrane</keyword>
<dbReference type="STRING" id="466.Lmac_1498"/>
<dbReference type="AlphaFoldDB" id="A0A0W0W1S5"/>
<dbReference type="Proteomes" id="UP000054908">
    <property type="component" value="Unassembled WGS sequence"/>
</dbReference>
<dbReference type="GO" id="GO:0016020">
    <property type="term" value="C:membrane"/>
    <property type="evidence" value="ECO:0007669"/>
    <property type="project" value="UniProtKB-SubCell"/>
</dbReference>
<reference evidence="8 9" key="1">
    <citation type="submission" date="2015-11" db="EMBL/GenBank/DDBJ databases">
        <title>Genomic analysis of 38 Legionella species identifies large and diverse effector repertoires.</title>
        <authorList>
            <person name="Burstein D."/>
            <person name="Amaro F."/>
            <person name="Zusman T."/>
            <person name="Lifshitz Z."/>
            <person name="Cohen O."/>
            <person name="Gilbert J.A."/>
            <person name="Pupko T."/>
            <person name="Shuman H.A."/>
            <person name="Segal G."/>
        </authorList>
    </citation>
    <scope>NUCLEOTIDE SEQUENCE [LARGE SCALE GENOMIC DNA]</scope>
    <source>
        <strain evidence="8 9">PX-1-G2-E2</strain>
    </source>
</reference>
<evidence type="ECO:0000256" key="2">
    <source>
        <dbReference type="ARBA" id="ARBA00007375"/>
    </source>
</evidence>
<dbReference type="InterPro" id="IPR012506">
    <property type="entry name" value="TMEM86B-like"/>
</dbReference>
<feature type="transmembrane region" description="Helical" evidence="7">
    <location>
        <begin position="110"/>
        <end position="130"/>
    </location>
</feature>
<sequence length="239" mass="27176">MSGQYSKITLTLAVLSMLIYLLASSYIDYPITTILKPTPIIFLILFSLRNHEPATKGLLFAALSFSFLGDAVLTLPFQLSLQITILSFILAQCAYILLFLKIASFQKKRLSIFIVILATLAFGFYILYPYLGEMKVPVMIYTCWLIPMIFCALHVKQHTPIVTLGALLFLFSDLTFALNRFIFDNDRLISILEMYLYYSAQFLLVLGTSQHTTYHPKHSEEPSESSFDQESREPSLHTG</sequence>
<keyword evidence="3 7" id="KW-0812">Transmembrane</keyword>
<gene>
    <name evidence="8" type="ORF">Lmac_1498</name>
</gene>
<dbReference type="EMBL" id="LNYL01000038">
    <property type="protein sequence ID" value="KTD26250.1"/>
    <property type="molecule type" value="Genomic_DNA"/>
</dbReference>
<feature type="transmembrane region" description="Helical" evidence="7">
    <location>
        <begin position="7"/>
        <end position="23"/>
    </location>
</feature>
<proteinExistence type="inferred from homology"/>
<evidence type="ECO:0000256" key="3">
    <source>
        <dbReference type="ARBA" id="ARBA00022692"/>
    </source>
</evidence>
<keyword evidence="4 7" id="KW-1133">Transmembrane helix</keyword>
<feature type="compositionally biased region" description="Basic and acidic residues" evidence="6">
    <location>
        <begin position="229"/>
        <end position="239"/>
    </location>
</feature>
<feature type="transmembrane region" description="Helical" evidence="7">
    <location>
        <begin position="29"/>
        <end position="46"/>
    </location>
</feature>
<comment type="similarity">
    <text evidence="2">Belongs to the TMEM86 family.</text>
</comment>
<feature type="transmembrane region" description="Helical" evidence="7">
    <location>
        <begin position="188"/>
        <end position="207"/>
    </location>
</feature>
<evidence type="ECO:0000256" key="6">
    <source>
        <dbReference type="SAM" id="MobiDB-lite"/>
    </source>
</evidence>
<feature type="transmembrane region" description="Helical" evidence="7">
    <location>
        <begin position="162"/>
        <end position="182"/>
    </location>
</feature>
<dbReference type="PANTHER" id="PTHR31885:SF6">
    <property type="entry name" value="GH04784P"/>
    <property type="match status" value="1"/>
</dbReference>
<evidence type="ECO:0000313" key="9">
    <source>
        <dbReference type="Proteomes" id="UP000054908"/>
    </source>
</evidence>
<keyword evidence="9" id="KW-1185">Reference proteome</keyword>
<name>A0A0W0W1S5_9GAMM</name>
<dbReference type="Pfam" id="PF07947">
    <property type="entry name" value="YhhN"/>
    <property type="match status" value="1"/>
</dbReference>
<organism evidence="8 9">
    <name type="scientific">Legionella maceachernii</name>
    <dbReference type="NCBI Taxonomy" id="466"/>
    <lineage>
        <taxon>Bacteria</taxon>
        <taxon>Pseudomonadati</taxon>
        <taxon>Pseudomonadota</taxon>
        <taxon>Gammaproteobacteria</taxon>
        <taxon>Legionellales</taxon>
        <taxon>Legionellaceae</taxon>
        <taxon>Legionella</taxon>
    </lineage>
</organism>
<feature type="transmembrane region" description="Helical" evidence="7">
    <location>
        <begin position="83"/>
        <end position="103"/>
    </location>
</feature>
<feature type="transmembrane region" description="Helical" evidence="7">
    <location>
        <begin position="58"/>
        <end position="77"/>
    </location>
</feature>
<evidence type="ECO:0000256" key="7">
    <source>
        <dbReference type="SAM" id="Phobius"/>
    </source>
</evidence>
<evidence type="ECO:0000256" key="4">
    <source>
        <dbReference type="ARBA" id="ARBA00022989"/>
    </source>
</evidence>
<feature type="transmembrane region" description="Helical" evidence="7">
    <location>
        <begin position="136"/>
        <end position="155"/>
    </location>
</feature>
<evidence type="ECO:0000256" key="1">
    <source>
        <dbReference type="ARBA" id="ARBA00004141"/>
    </source>
</evidence>
<evidence type="ECO:0000313" key="8">
    <source>
        <dbReference type="EMBL" id="KTD26250.1"/>
    </source>
</evidence>
<dbReference type="GO" id="GO:0016787">
    <property type="term" value="F:hydrolase activity"/>
    <property type="evidence" value="ECO:0007669"/>
    <property type="project" value="TreeGrafter"/>
</dbReference>
<accession>A0A0W0W1S5</accession>
<protein>
    <submittedName>
        <fullName evidence="8">Transmembrane protein</fullName>
    </submittedName>
</protein>
<dbReference type="RefSeq" id="WP_058452268.1">
    <property type="nucleotide sequence ID" value="NZ_CAAAIB010000001.1"/>
</dbReference>
<feature type="region of interest" description="Disordered" evidence="6">
    <location>
        <begin position="215"/>
        <end position="239"/>
    </location>
</feature>
<comment type="caution">
    <text evidence="8">The sequence shown here is derived from an EMBL/GenBank/DDBJ whole genome shotgun (WGS) entry which is preliminary data.</text>
</comment>
<dbReference type="PANTHER" id="PTHR31885">
    <property type="entry name" value="GH04784P"/>
    <property type="match status" value="1"/>
</dbReference>
<evidence type="ECO:0000256" key="5">
    <source>
        <dbReference type="ARBA" id="ARBA00023136"/>
    </source>
</evidence>